<dbReference type="AlphaFoldDB" id="A0A919Q629"/>
<evidence type="ECO:0000313" key="9">
    <source>
        <dbReference type="Proteomes" id="UP000652354"/>
    </source>
</evidence>
<name>A0A919Q629_9MICO</name>
<comment type="caution">
    <text evidence="8">The sequence shown here is derived from an EMBL/GenBank/DDBJ whole genome shotgun (WGS) entry which is preliminary data.</text>
</comment>
<evidence type="ECO:0000256" key="4">
    <source>
        <dbReference type="ARBA" id="ARBA00022989"/>
    </source>
</evidence>
<keyword evidence="5 6" id="KW-0472">Membrane</keyword>
<organism evidence="8 9">
    <name type="scientific">Demequina activiva</name>
    <dbReference type="NCBI Taxonomy" id="1582364"/>
    <lineage>
        <taxon>Bacteria</taxon>
        <taxon>Bacillati</taxon>
        <taxon>Actinomycetota</taxon>
        <taxon>Actinomycetes</taxon>
        <taxon>Micrococcales</taxon>
        <taxon>Demequinaceae</taxon>
        <taxon>Demequina</taxon>
    </lineage>
</organism>
<evidence type="ECO:0000259" key="7">
    <source>
        <dbReference type="Pfam" id="PF13396"/>
    </source>
</evidence>
<feature type="domain" description="Cardiolipin synthase N-terminal" evidence="7">
    <location>
        <begin position="12"/>
        <end position="53"/>
    </location>
</feature>
<keyword evidence="3 6" id="KW-0812">Transmembrane</keyword>
<dbReference type="Proteomes" id="UP000652354">
    <property type="component" value="Unassembled WGS sequence"/>
</dbReference>
<dbReference type="Pfam" id="PF13396">
    <property type="entry name" value="PLDc_N"/>
    <property type="match status" value="1"/>
</dbReference>
<protein>
    <recommendedName>
        <fullName evidence="7">Cardiolipin synthase N-terminal domain-containing protein</fullName>
    </recommendedName>
</protein>
<proteinExistence type="predicted"/>
<evidence type="ECO:0000256" key="2">
    <source>
        <dbReference type="ARBA" id="ARBA00022475"/>
    </source>
</evidence>
<dbReference type="InterPro" id="IPR027379">
    <property type="entry name" value="CLS_N"/>
</dbReference>
<dbReference type="EMBL" id="BONR01000003">
    <property type="protein sequence ID" value="GIG54918.1"/>
    <property type="molecule type" value="Genomic_DNA"/>
</dbReference>
<evidence type="ECO:0000256" key="6">
    <source>
        <dbReference type="SAM" id="Phobius"/>
    </source>
</evidence>
<keyword evidence="9" id="KW-1185">Reference proteome</keyword>
<keyword evidence="4 6" id="KW-1133">Transmembrane helix</keyword>
<keyword evidence="2" id="KW-1003">Cell membrane</keyword>
<evidence type="ECO:0000256" key="3">
    <source>
        <dbReference type="ARBA" id="ARBA00022692"/>
    </source>
</evidence>
<dbReference type="RefSeq" id="WP_203655861.1">
    <property type="nucleotide sequence ID" value="NZ_BONR01000003.1"/>
</dbReference>
<gene>
    <name evidence="8" type="ORF">Dac01nite_16700</name>
</gene>
<accession>A0A919Q629</accession>
<feature type="transmembrane region" description="Helical" evidence="6">
    <location>
        <begin position="35"/>
        <end position="55"/>
    </location>
</feature>
<dbReference type="GO" id="GO:0005886">
    <property type="term" value="C:plasma membrane"/>
    <property type="evidence" value="ECO:0007669"/>
    <property type="project" value="UniProtKB-SubCell"/>
</dbReference>
<comment type="subcellular location">
    <subcellularLocation>
        <location evidence="1">Cell membrane</location>
        <topology evidence="1">Multi-pass membrane protein</topology>
    </subcellularLocation>
</comment>
<evidence type="ECO:0000313" key="8">
    <source>
        <dbReference type="EMBL" id="GIG54918.1"/>
    </source>
</evidence>
<sequence length="96" mass="11095">MLRVLLFVIPIALAVYCIADAVQHPEEQPYGLPRWAWVLIILFFPYIGAGVWLYLKFSRPASGGQQQRGPIAPDDDPEYLAWLRDQERRRKRQGGE</sequence>
<evidence type="ECO:0000256" key="5">
    <source>
        <dbReference type="ARBA" id="ARBA00023136"/>
    </source>
</evidence>
<evidence type="ECO:0000256" key="1">
    <source>
        <dbReference type="ARBA" id="ARBA00004651"/>
    </source>
</evidence>
<reference evidence="8" key="1">
    <citation type="submission" date="2021-01" db="EMBL/GenBank/DDBJ databases">
        <title>Whole genome shotgun sequence of Demequina activiva NBRC 110675.</title>
        <authorList>
            <person name="Komaki H."/>
            <person name="Tamura T."/>
        </authorList>
    </citation>
    <scope>NUCLEOTIDE SEQUENCE</scope>
    <source>
        <strain evidence="8">NBRC 110675</strain>
    </source>
</reference>